<organism evidence="1 2">
    <name type="scientific">Methylobacterium gnaphalii</name>
    <dbReference type="NCBI Taxonomy" id="1010610"/>
    <lineage>
        <taxon>Bacteria</taxon>
        <taxon>Pseudomonadati</taxon>
        <taxon>Pseudomonadota</taxon>
        <taxon>Alphaproteobacteria</taxon>
        <taxon>Hyphomicrobiales</taxon>
        <taxon>Methylobacteriaceae</taxon>
        <taxon>Methylobacterium</taxon>
    </lineage>
</organism>
<evidence type="ECO:0000313" key="1">
    <source>
        <dbReference type="EMBL" id="GEP09535.1"/>
    </source>
</evidence>
<gene>
    <name evidence="1" type="ORF">MGN01_13800</name>
</gene>
<reference evidence="1 2" key="1">
    <citation type="submission" date="2019-07" db="EMBL/GenBank/DDBJ databases">
        <title>Whole genome shotgun sequence of Methylobacterium gnaphalii NBRC 107716.</title>
        <authorList>
            <person name="Hosoyama A."/>
            <person name="Uohara A."/>
            <person name="Ohji S."/>
            <person name="Ichikawa N."/>
        </authorList>
    </citation>
    <scope>NUCLEOTIDE SEQUENCE [LARGE SCALE GENOMIC DNA]</scope>
    <source>
        <strain evidence="1 2">NBRC 107716</strain>
    </source>
</reference>
<dbReference type="AlphaFoldDB" id="A0A512JHV0"/>
<evidence type="ECO:0000313" key="2">
    <source>
        <dbReference type="Proteomes" id="UP000321750"/>
    </source>
</evidence>
<dbReference type="RefSeq" id="WP_147045857.1">
    <property type="nucleotide sequence ID" value="NZ_BJZV01000006.1"/>
</dbReference>
<keyword evidence="2" id="KW-1185">Reference proteome</keyword>
<sequence length="72" mass="7812">MVMSLRTWISDLRTERASVEAEARRLIARHGANAPVVAKALAGGPGKHHTGFGVKVLRRVEKLAKGRDTGRP</sequence>
<name>A0A512JHV0_9HYPH</name>
<dbReference type="EMBL" id="BJZV01000006">
    <property type="protein sequence ID" value="GEP09535.1"/>
    <property type="molecule type" value="Genomic_DNA"/>
</dbReference>
<protein>
    <submittedName>
        <fullName evidence="1">Uncharacterized protein</fullName>
    </submittedName>
</protein>
<accession>A0A512JHV0</accession>
<proteinExistence type="predicted"/>
<dbReference type="Proteomes" id="UP000321750">
    <property type="component" value="Unassembled WGS sequence"/>
</dbReference>
<comment type="caution">
    <text evidence="1">The sequence shown here is derived from an EMBL/GenBank/DDBJ whole genome shotgun (WGS) entry which is preliminary data.</text>
</comment>